<feature type="region of interest" description="Disordered" evidence="1">
    <location>
        <begin position="427"/>
        <end position="510"/>
    </location>
</feature>
<feature type="domain" description="Ribosomal RNA methyltransferase FtsJ" evidence="2">
    <location>
        <begin position="1100"/>
        <end position="1191"/>
    </location>
</feature>
<feature type="compositionally biased region" description="Acidic residues" evidence="1">
    <location>
        <begin position="447"/>
        <end position="459"/>
    </location>
</feature>
<feature type="compositionally biased region" description="Gly residues" evidence="1">
    <location>
        <begin position="774"/>
        <end position="784"/>
    </location>
</feature>
<dbReference type="GO" id="GO:0000785">
    <property type="term" value="C:chromatin"/>
    <property type="evidence" value="ECO:0007669"/>
    <property type="project" value="TreeGrafter"/>
</dbReference>
<feature type="compositionally biased region" description="Low complexity" evidence="1">
    <location>
        <begin position="1047"/>
        <end position="1067"/>
    </location>
</feature>
<dbReference type="GO" id="GO:0051301">
    <property type="term" value="P:cell division"/>
    <property type="evidence" value="ECO:0007669"/>
    <property type="project" value="UniProtKB-KW"/>
</dbReference>
<organism evidence="3 4">
    <name type="scientific">Chlorella sorokiniana</name>
    <name type="common">Freshwater green alga</name>
    <dbReference type="NCBI Taxonomy" id="3076"/>
    <lineage>
        <taxon>Eukaryota</taxon>
        <taxon>Viridiplantae</taxon>
        <taxon>Chlorophyta</taxon>
        <taxon>core chlorophytes</taxon>
        <taxon>Trebouxiophyceae</taxon>
        <taxon>Chlorellales</taxon>
        <taxon>Chlorellaceae</taxon>
        <taxon>Chlorella clade</taxon>
        <taxon>Chlorella</taxon>
    </lineage>
</organism>
<dbReference type="EMBL" id="LHPG02000008">
    <property type="protein sequence ID" value="PRW56831.1"/>
    <property type="molecule type" value="Genomic_DNA"/>
</dbReference>
<dbReference type="OrthoDB" id="549336at2759"/>
<feature type="compositionally biased region" description="Low complexity" evidence="1">
    <location>
        <begin position="667"/>
        <end position="692"/>
    </location>
</feature>
<dbReference type="GO" id="GO:0008168">
    <property type="term" value="F:methyltransferase activity"/>
    <property type="evidence" value="ECO:0007669"/>
    <property type="project" value="InterPro"/>
</dbReference>
<keyword evidence="3" id="KW-0132">Cell division</keyword>
<gene>
    <name evidence="3" type="ORF">C2E21_4641</name>
</gene>
<keyword evidence="3" id="KW-0131">Cell cycle</keyword>
<dbReference type="SUPFAM" id="SSF53335">
    <property type="entry name" value="S-adenosyl-L-methionine-dependent methyltransferases"/>
    <property type="match status" value="1"/>
</dbReference>
<dbReference type="Proteomes" id="UP000239899">
    <property type="component" value="Unassembled WGS sequence"/>
</dbReference>
<feature type="compositionally biased region" description="Pro residues" evidence="1">
    <location>
        <begin position="494"/>
        <end position="507"/>
    </location>
</feature>
<feature type="region of interest" description="Disordered" evidence="1">
    <location>
        <begin position="667"/>
        <end position="793"/>
    </location>
</feature>
<name>A0A2P6TRZ1_CHLSO</name>
<feature type="region of interest" description="Disordered" evidence="1">
    <location>
        <begin position="1"/>
        <end position="78"/>
    </location>
</feature>
<sequence length="1287" mass="137142">MTDALKQATPPPRSAVGVPPPRAAAVSIPIAGGTPRTPTTPSSRRKSPLASSNGVEPPKRTTPGQKQNGRGEGGGRGGAARSLLRGAAAVVLLMLAGIAASEINLRLSRTGSQAAQPARLSSSSFSSEAGTQYGSATAAAEREQGGSSLTGGLSGLLSSAAAAVAQQLGATGYFGGAAATAVEQEEEEDSSGVAEPSPEPGPWQLRCAVVSNLIFHIDVMAGWTYAFQTAGCNVTVYHHERSLGIEDIMSAWFTGSFRKPALFPGEAGDYHIVILPTFRDEHAELVQYLLQLPRLQKQRYFLTQHNPDWLLNHPNIDILEQQLLSPLIQQGEQAEQGGEVKPRPLRVGLATLAPCVSQYMLGFLHQLAFNLTEGQTFAERVGSFHVRGTVGGDDAESKDNSEERRQWVAKVINYDVPWLSPLVPWQPAEEPVDIGGPASAAAQQQQQDEEQQQLQDDEERPQQQQEEQGQQQQLGAAGSRRRLAAAAKKAPARAFPPPPPGPPPTPPGAEATALLEALDKKLSGLGYPRHVCIQGKLENSRRNYTAAFEAISHPGVLHHLRTSGERLLLLGHRSKWETVVIPDEVADVVVVLESLPYTLYFDTLSRCRAIMLAFATDEYYTKKSSSTIAMAINVGVPLVAERRTLEAYTFLRPESCFVYDDTIPSTAGDAGSGASPQAAAGKQQAAPKAKAAAGGGRRLEGAEAEGEEELGGSLASRRLAAGKQEAGGEGAKAQPKQAAKQQPKQQPKQQAQPKGKKAGGAALQQQAPKQQKGGQAGAQPGKGGNAAPPADPQAGSYSAAILAALRSESSIAAHQAVRALKAEVMNHNVAVAAAFMADTEGQFSAEERDADRRAWALRQQQRLRPTSLRSLTMTSQGAEVVLQVTAQSIAHRLWRYAKTPGHHFYPPGFCTEAIEVGPHDHRHGPCIVHFKGCRLTPEELNAWLRDGPASCNVVRVYWLGPAPSAAHSEAELVAGLLAAAPQDGSPLRLQCFPRSIEAGLVDQLDGGLTMQPVNPSWVLHVVRLEQEQQPAAAADEQQRQRQRQRQEGPAGEAAQPGEQQQQQQQQEVRGSHRYLYSLQPAAQLYQHAHERGKRVPDQLSKAAGKLAEALVVAGVQLTSGVAVDLGAAPGGWTRVLAAAAQHVIAVDPAALDERALLPNVTHLACKAQDAVPRIRELAGERGIGLLVSDMNRHPLQLADMLRPLLPLLHPGGAVILTLKYYGRSCARNDTWRQQLAEQLGPEFPADRALVLQLLANTEREQTFVAFKAGSPGSGDASAAAAEGAAPS</sequence>
<feature type="compositionally biased region" description="Low complexity" evidence="1">
    <location>
        <begin position="731"/>
        <end position="773"/>
    </location>
</feature>
<reference evidence="3 4" key="1">
    <citation type="journal article" date="2018" name="Plant J.">
        <title>Genome sequences of Chlorella sorokiniana UTEX 1602 and Micractinium conductrix SAG 241.80: implications to maltose excretion by a green alga.</title>
        <authorList>
            <person name="Arriola M.B."/>
            <person name="Velmurugan N."/>
            <person name="Zhang Y."/>
            <person name="Plunkett M.H."/>
            <person name="Hondzo H."/>
            <person name="Barney B.M."/>
        </authorList>
    </citation>
    <scope>NUCLEOTIDE SEQUENCE [LARGE SCALE GENOMIC DNA]</scope>
    <source>
        <strain evidence="4">UTEX 1602</strain>
    </source>
</reference>
<dbReference type="InterPro" id="IPR002877">
    <property type="entry name" value="RNA_MeTrfase_FtsJ_dom"/>
</dbReference>
<keyword evidence="4" id="KW-1185">Reference proteome</keyword>
<proteinExistence type="predicted"/>
<evidence type="ECO:0000256" key="1">
    <source>
        <dbReference type="SAM" id="MobiDB-lite"/>
    </source>
</evidence>
<dbReference type="GO" id="GO:0006357">
    <property type="term" value="P:regulation of transcription by RNA polymerase II"/>
    <property type="evidence" value="ECO:0007669"/>
    <property type="project" value="TreeGrafter"/>
</dbReference>
<feature type="compositionally biased region" description="Low complexity" evidence="1">
    <location>
        <begin position="462"/>
        <end position="493"/>
    </location>
</feature>
<dbReference type="PANTHER" id="PTHR13992:SF39">
    <property type="entry name" value="SMRTER, ISOFORM G"/>
    <property type="match status" value="1"/>
</dbReference>
<dbReference type="Pfam" id="PF01728">
    <property type="entry name" value="FtsJ"/>
    <property type="match status" value="1"/>
</dbReference>
<evidence type="ECO:0000313" key="3">
    <source>
        <dbReference type="EMBL" id="PRW56831.1"/>
    </source>
</evidence>
<dbReference type="InterPro" id="IPR051571">
    <property type="entry name" value="N-CoR_corepressor"/>
</dbReference>
<protein>
    <submittedName>
        <fullName evidence="3">Cell division</fullName>
    </submittedName>
</protein>
<dbReference type="GO" id="GO:0032259">
    <property type="term" value="P:methylation"/>
    <property type="evidence" value="ECO:0007669"/>
    <property type="project" value="InterPro"/>
</dbReference>
<evidence type="ECO:0000313" key="4">
    <source>
        <dbReference type="Proteomes" id="UP000239899"/>
    </source>
</evidence>
<dbReference type="Gene3D" id="3.40.50.150">
    <property type="entry name" value="Vaccinia Virus protein VP39"/>
    <property type="match status" value="1"/>
</dbReference>
<dbReference type="InterPro" id="IPR029063">
    <property type="entry name" value="SAM-dependent_MTases_sf"/>
</dbReference>
<feature type="region of interest" description="Disordered" evidence="1">
    <location>
        <begin position="1028"/>
        <end position="1070"/>
    </location>
</feature>
<feature type="compositionally biased region" description="Pro residues" evidence="1">
    <location>
        <begin position="9"/>
        <end position="22"/>
    </location>
</feature>
<dbReference type="PANTHER" id="PTHR13992">
    <property type="entry name" value="NUCLEAR RECEPTOR CO-REPRESSOR RELATED NCOR"/>
    <property type="match status" value="1"/>
</dbReference>
<comment type="caution">
    <text evidence="3">The sequence shown here is derived from an EMBL/GenBank/DDBJ whole genome shotgun (WGS) entry which is preliminary data.</text>
</comment>
<evidence type="ECO:0000259" key="2">
    <source>
        <dbReference type="Pfam" id="PF01728"/>
    </source>
</evidence>
<feature type="region of interest" description="Disordered" evidence="1">
    <location>
        <begin position="180"/>
        <end position="200"/>
    </location>
</feature>
<accession>A0A2P6TRZ1</accession>
<feature type="region of interest" description="Disordered" evidence="1">
    <location>
        <begin position="1268"/>
        <end position="1287"/>
    </location>
</feature>